<dbReference type="Gene3D" id="3.20.20.10">
    <property type="entry name" value="Alanine racemase"/>
    <property type="match status" value="1"/>
</dbReference>
<dbReference type="HAMAP" id="MF_01417">
    <property type="entry name" value="SpeA"/>
    <property type="match status" value="1"/>
</dbReference>
<evidence type="ECO:0000256" key="1">
    <source>
        <dbReference type="ARBA" id="ARBA00001933"/>
    </source>
</evidence>
<evidence type="ECO:0000256" key="11">
    <source>
        <dbReference type="ARBA" id="ARBA00023023"/>
    </source>
</evidence>
<evidence type="ECO:0000313" key="25">
    <source>
        <dbReference type="Proteomes" id="UP001165145"/>
    </source>
</evidence>
<feature type="domain" description="Orn/DAP/Arg decarboxylase 2 N-terminal" evidence="19">
    <location>
        <begin position="102"/>
        <end position="368"/>
    </location>
</feature>
<evidence type="ECO:0000256" key="16">
    <source>
        <dbReference type="HAMAP-Rule" id="MF_01417"/>
    </source>
</evidence>
<dbReference type="InterPro" id="IPR000183">
    <property type="entry name" value="Orn/DAP/Arg_de-COase"/>
</dbReference>
<dbReference type="Pfam" id="PF02784">
    <property type="entry name" value="Orn_Arg_deC_N"/>
    <property type="match status" value="1"/>
</dbReference>
<dbReference type="FunFam" id="2.40.37.10:FF:000001">
    <property type="entry name" value="Biosynthetic arginine decarboxylase"/>
    <property type="match status" value="1"/>
</dbReference>
<feature type="binding site" evidence="16">
    <location>
        <begin position="308"/>
        <end position="318"/>
    </location>
    <ligand>
        <name>substrate</name>
    </ligand>
</feature>
<comment type="cofactor">
    <cofactor evidence="1 16 17">
        <name>pyridoxal 5'-phosphate</name>
        <dbReference type="ChEBI" id="CHEBI:597326"/>
    </cofactor>
</comment>
<dbReference type="GeneID" id="61346439"/>
<evidence type="ECO:0000256" key="10">
    <source>
        <dbReference type="ARBA" id="ARBA00022898"/>
    </source>
</evidence>
<keyword evidence="24" id="KW-1185">Reference proteome</keyword>
<feature type="modified residue" description="N6-(pyridoxal phosphate)lysine" evidence="16 17">
    <location>
        <position position="128"/>
    </location>
</feature>
<dbReference type="Pfam" id="PF17810">
    <property type="entry name" value="Arg_decarb_HB"/>
    <property type="match status" value="1"/>
</dbReference>
<dbReference type="InterPro" id="IPR041128">
    <property type="entry name" value="Arg_decarbox_C"/>
</dbReference>
<dbReference type="GO" id="GO:0008792">
    <property type="term" value="F:arginine decarboxylase activity"/>
    <property type="evidence" value="ECO:0007669"/>
    <property type="project" value="UniProtKB-UniRule"/>
</dbReference>
<feature type="active site" description="Proton donor" evidence="18">
    <location>
        <position position="529"/>
    </location>
</feature>
<dbReference type="Pfam" id="PF17944">
    <property type="entry name" value="Arg_decarbox_C"/>
    <property type="match status" value="1"/>
</dbReference>
<evidence type="ECO:0000256" key="13">
    <source>
        <dbReference type="ARBA" id="ARBA00023115"/>
    </source>
</evidence>
<evidence type="ECO:0000256" key="2">
    <source>
        <dbReference type="ARBA" id="ARBA00001946"/>
    </source>
</evidence>
<evidence type="ECO:0000256" key="7">
    <source>
        <dbReference type="ARBA" id="ARBA00022723"/>
    </source>
</evidence>
<evidence type="ECO:0000313" key="22">
    <source>
        <dbReference type="EMBL" id="GKX49368.1"/>
    </source>
</evidence>
<dbReference type="PIRSF" id="PIRSF001336">
    <property type="entry name" value="Arg_decrbxlase"/>
    <property type="match status" value="1"/>
</dbReference>
<dbReference type="PRINTS" id="PR01180">
    <property type="entry name" value="ARGDCRBXLASE"/>
</dbReference>
<dbReference type="PRINTS" id="PR01179">
    <property type="entry name" value="ODADCRBXLASE"/>
</dbReference>
<evidence type="ECO:0000256" key="3">
    <source>
        <dbReference type="ARBA" id="ARBA00002257"/>
    </source>
</evidence>
<dbReference type="Gene3D" id="2.40.37.10">
    <property type="entry name" value="Lyase, Ornithine Decarboxylase, Chain A, domain 1"/>
    <property type="match status" value="1"/>
</dbReference>
<evidence type="ECO:0000256" key="6">
    <source>
        <dbReference type="ARBA" id="ARBA00012426"/>
    </source>
</evidence>
<evidence type="ECO:0000313" key="23">
    <source>
        <dbReference type="EMBL" id="GLV71742.1"/>
    </source>
</evidence>
<dbReference type="InterPro" id="IPR040634">
    <property type="entry name" value="Arg_decarb_HB"/>
</dbReference>
<evidence type="ECO:0000259" key="21">
    <source>
        <dbReference type="Pfam" id="PF17944"/>
    </source>
</evidence>
<dbReference type="EMBL" id="BSRL01000014">
    <property type="protein sequence ID" value="GLV71742.1"/>
    <property type="molecule type" value="Genomic_DNA"/>
</dbReference>
<keyword evidence="8 16" id="KW-0210">Decarboxylase</keyword>
<dbReference type="CDD" id="cd06830">
    <property type="entry name" value="PLPDE_III_ADC"/>
    <property type="match status" value="1"/>
</dbReference>
<evidence type="ECO:0000256" key="15">
    <source>
        <dbReference type="ARBA" id="ARBA00068337"/>
    </source>
</evidence>
<dbReference type="Proteomes" id="UP001165145">
    <property type="component" value="Unassembled WGS sequence"/>
</dbReference>
<keyword evidence="12 16" id="KW-0745">Spermidine biosynthesis</keyword>
<keyword evidence="9 16" id="KW-0460">Magnesium</keyword>
<evidence type="ECO:0000259" key="19">
    <source>
        <dbReference type="Pfam" id="PF02784"/>
    </source>
</evidence>
<dbReference type="NCBIfam" id="NF003763">
    <property type="entry name" value="PRK05354.1"/>
    <property type="match status" value="1"/>
</dbReference>
<dbReference type="GO" id="GO:0008295">
    <property type="term" value="P:spermidine biosynthetic process"/>
    <property type="evidence" value="ECO:0007669"/>
    <property type="project" value="UniProtKB-UniRule"/>
</dbReference>
<evidence type="ECO:0000256" key="5">
    <source>
        <dbReference type="ARBA" id="ARBA00008357"/>
    </source>
</evidence>
<keyword evidence="14 16" id="KW-0456">Lyase</keyword>
<dbReference type="InterPro" id="IPR022644">
    <property type="entry name" value="De-COase2_N"/>
</dbReference>
<dbReference type="Gene3D" id="1.10.287.3440">
    <property type="match status" value="1"/>
</dbReference>
<organism evidence="23 25">
    <name type="scientific">Pectobacterium carotovorum subsp. carotovorum</name>
    <name type="common">Erwinia carotovora subsp. carotovora</name>
    <dbReference type="NCBI Taxonomy" id="555"/>
    <lineage>
        <taxon>Bacteria</taxon>
        <taxon>Pseudomonadati</taxon>
        <taxon>Pseudomonadota</taxon>
        <taxon>Gammaproteobacteria</taxon>
        <taxon>Enterobacterales</taxon>
        <taxon>Pectobacteriaceae</taxon>
        <taxon>Pectobacterium</taxon>
    </lineage>
</organism>
<dbReference type="FunFam" id="3.20.20.10:FF:000001">
    <property type="entry name" value="Biosynthetic arginine decarboxylase"/>
    <property type="match status" value="1"/>
</dbReference>
<proteinExistence type="inferred from homology"/>
<dbReference type="Proteomes" id="UP001058167">
    <property type="component" value="Unassembled WGS sequence"/>
</dbReference>
<gene>
    <name evidence="16 23" type="primary">speA</name>
    <name evidence="23" type="ORF">Pcaca03_41860</name>
    <name evidence="22" type="ORF">SOASR016_41200</name>
</gene>
<dbReference type="GO" id="GO:0046872">
    <property type="term" value="F:metal ion binding"/>
    <property type="evidence" value="ECO:0007669"/>
    <property type="project" value="UniProtKB-KW"/>
</dbReference>
<dbReference type="SUPFAM" id="SSF50621">
    <property type="entry name" value="Alanine racemase C-terminal domain-like"/>
    <property type="match status" value="1"/>
</dbReference>
<comment type="catalytic activity">
    <reaction evidence="16">
        <text>L-arginine + H(+) = agmatine + CO2</text>
        <dbReference type="Rhea" id="RHEA:17641"/>
        <dbReference type="ChEBI" id="CHEBI:15378"/>
        <dbReference type="ChEBI" id="CHEBI:16526"/>
        <dbReference type="ChEBI" id="CHEBI:32682"/>
        <dbReference type="ChEBI" id="CHEBI:58145"/>
        <dbReference type="EC" id="4.1.1.19"/>
    </reaction>
</comment>
<dbReference type="SUPFAM" id="SSF51419">
    <property type="entry name" value="PLP-binding barrel"/>
    <property type="match status" value="1"/>
</dbReference>
<comment type="similarity">
    <text evidence="5 16">Belongs to the Orn/Lys/Arg decarboxylase class-II family. SpeA subfamily.</text>
</comment>
<reference evidence="23" key="2">
    <citation type="submission" date="2023-02" db="EMBL/GenBank/DDBJ databases">
        <title>Pectobacterium carotovorum subsp. carotovorum NBRC 12380.</title>
        <authorList>
            <person name="Ichikawa N."/>
            <person name="Sato H."/>
            <person name="Tonouchi N."/>
        </authorList>
    </citation>
    <scope>NUCLEOTIDE SEQUENCE</scope>
    <source>
        <strain evidence="23">NBRC 12380</strain>
    </source>
</reference>
<name>A0AAI9L5V7_PECCC</name>
<dbReference type="PANTHER" id="PTHR43295:SF9">
    <property type="entry name" value="BIOSYNTHETIC ARGININE DECARBOXYLASE"/>
    <property type="match status" value="1"/>
</dbReference>
<keyword evidence="11 16" id="KW-0661">Putrescine biosynthesis</keyword>
<dbReference type="FunFam" id="1.10.287.3440:FF:000001">
    <property type="entry name" value="Biosynthetic arginine decarboxylase"/>
    <property type="match status" value="1"/>
</dbReference>
<evidence type="ECO:0000256" key="18">
    <source>
        <dbReference type="PIRSR" id="PIRSR600183-50"/>
    </source>
</evidence>
<dbReference type="InterPro" id="IPR002985">
    <property type="entry name" value="Arg_decrbxlase"/>
</dbReference>
<comment type="pathway">
    <text evidence="4 16">Amine and polyamine biosynthesis; agmatine biosynthesis; agmatine from L-arginine: step 1/1.</text>
</comment>
<dbReference type="InterPro" id="IPR009006">
    <property type="entry name" value="Ala_racemase/Decarboxylase_C"/>
</dbReference>
<dbReference type="RefSeq" id="WP_010295422.1">
    <property type="nucleotide sequence ID" value="NZ_BRLF01000015.1"/>
</dbReference>
<dbReference type="InterPro" id="IPR022657">
    <property type="entry name" value="De-COase2_CS"/>
</dbReference>
<evidence type="ECO:0000256" key="9">
    <source>
        <dbReference type="ARBA" id="ARBA00022842"/>
    </source>
</evidence>
<evidence type="ECO:0000256" key="14">
    <source>
        <dbReference type="ARBA" id="ARBA00023239"/>
    </source>
</evidence>
<dbReference type="InterPro" id="IPR029066">
    <property type="entry name" value="PLP-binding_barrel"/>
</dbReference>
<protein>
    <recommendedName>
        <fullName evidence="15 16">Biosynthetic arginine decarboxylase</fullName>
        <shortName evidence="16">ADC</shortName>
        <ecNumber evidence="6 16">4.1.1.19</ecNumber>
    </recommendedName>
</protein>
<evidence type="ECO:0000313" key="24">
    <source>
        <dbReference type="Proteomes" id="UP001058167"/>
    </source>
</evidence>
<dbReference type="FunFam" id="1.20.58.930:FF:000001">
    <property type="entry name" value="Biosynthetic arginine decarboxylase"/>
    <property type="match status" value="1"/>
</dbReference>
<accession>A0AAI9L5V7</accession>
<keyword evidence="7 16" id="KW-0479">Metal-binding</keyword>
<dbReference type="InterPro" id="IPR022653">
    <property type="entry name" value="De-COase2_pyr-phos_BS"/>
</dbReference>
<reference evidence="22" key="1">
    <citation type="submission" date="2022-06" db="EMBL/GenBank/DDBJ databases">
        <title>Draft genome sequences of Pectobacterium carotovorum subsp. carotovorum str. NBRC12380.</title>
        <authorList>
            <person name="Wakabayashi Y."/>
            <person name="Kojima K."/>
        </authorList>
    </citation>
    <scope>NUCLEOTIDE SEQUENCE</scope>
    <source>
        <strain evidence="22">NBRC 12380</strain>
    </source>
</reference>
<keyword evidence="10 16" id="KW-0663">Pyridoxal phosphate</keyword>
<feature type="domain" description="Arginine decarboxylase C-terminal helical" evidence="21">
    <location>
        <begin position="607"/>
        <end position="656"/>
    </location>
</feature>
<keyword evidence="13 16" id="KW-0620">Polyamine biosynthesis</keyword>
<dbReference type="NCBIfam" id="TIGR01273">
    <property type="entry name" value="speA"/>
    <property type="match status" value="1"/>
</dbReference>
<dbReference type="PANTHER" id="PTHR43295">
    <property type="entry name" value="ARGININE DECARBOXYLASE"/>
    <property type="match status" value="1"/>
</dbReference>
<evidence type="ECO:0000256" key="17">
    <source>
        <dbReference type="PIRSR" id="PIRSR001336-50"/>
    </source>
</evidence>
<comment type="cofactor">
    <cofactor evidence="2 16">
        <name>Mg(2+)</name>
        <dbReference type="ChEBI" id="CHEBI:18420"/>
    </cofactor>
</comment>
<dbReference type="AlphaFoldDB" id="A0AAI9L5V7"/>
<evidence type="ECO:0000256" key="4">
    <source>
        <dbReference type="ARBA" id="ARBA00004773"/>
    </source>
</evidence>
<dbReference type="GO" id="GO:0006527">
    <property type="term" value="P:L-arginine catabolic process"/>
    <property type="evidence" value="ECO:0007669"/>
    <property type="project" value="InterPro"/>
</dbReference>
<evidence type="ECO:0000256" key="8">
    <source>
        <dbReference type="ARBA" id="ARBA00022793"/>
    </source>
</evidence>
<feature type="domain" description="Arginine decarboxylase helical bundle" evidence="20">
    <location>
        <begin position="393"/>
        <end position="479"/>
    </location>
</feature>
<dbReference type="GO" id="GO:0033388">
    <property type="term" value="P:putrescine biosynthetic process from arginine"/>
    <property type="evidence" value="ECO:0007669"/>
    <property type="project" value="UniProtKB-ARBA"/>
</dbReference>
<evidence type="ECO:0000259" key="20">
    <source>
        <dbReference type="Pfam" id="PF17810"/>
    </source>
</evidence>
<dbReference type="PROSITE" id="PS00878">
    <property type="entry name" value="ODR_DC_2_1"/>
    <property type="match status" value="1"/>
</dbReference>
<dbReference type="EMBL" id="BRLF01000015">
    <property type="protein sequence ID" value="GKX49368.1"/>
    <property type="molecule type" value="Genomic_DNA"/>
</dbReference>
<dbReference type="PROSITE" id="PS00879">
    <property type="entry name" value="ODR_DC_2_2"/>
    <property type="match status" value="1"/>
</dbReference>
<comment type="function">
    <text evidence="3 16">Catalyzes the biosynthesis of agmatine from arginine.</text>
</comment>
<dbReference type="EC" id="4.1.1.19" evidence="6 16"/>
<sequence>MSDDMIHHGSSATGKHENLRSMQEVAMNDRNASEMLRTYNIAWWGNNYYDVNELGHISVCPDPDVPEARVDLARLVKDMQKDNHQRLPALFCFPQILQHRLRSINAAFKQARESFGYEGGYFLVYPIKVNQHRRVIESLANSGEPLGLEAGSKAELMAVLGHAGMTRTVIVCNGYKDREYIRLALIGEKLGHKVYLVIEKMSEIRLVLEEAERLNVVPRLGVRARLASQGSGKWQSSGGEKSKFGLAAIQVLQLVEMLREAGRLDSLQLLHFHLGSQLANIRDIATGVRESARFYVELHKLGVNIQCFDVGGGLGVDYEGTRSQSDCSVNYGLNEYANNVIWGIGDACNEHGLPHPTVITESGRAVTAHHTVLVSNIIGVERNEFSDPTEPEEGAPRALESLWSTWKEIKQPGKRRSLREWLHDSQMDLHDVHTQYTHGMLDLTQRAKAEQLYLSICQMIQEQLDPSNRAHRPVIDELQERMADKLYVNFSLFQSMPDAWGIDQLFPVMPLEGLNKPPERRAVVLDITCDSDGTIDHYVDGDGIATTMPMPPYDPENPPLLGFFMVGAYQEILGNMHNLFGDTSTVDVFVFQDGTVEIEESDEGNTVADMLEYVQLDPKVLMTRFRDQVKETDLDTELQAQFLEEFESGLYGYTYLEDEE</sequence>
<evidence type="ECO:0000256" key="12">
    <source>
        <dbReference type="ARBA" id="ARBA00023066"/>
    </source>
</evidence>
<dbReference type="Gene3D" id="1.20.58.930">
    <property type="match status" value="1"/>
</dbReference>
<comment type="caution">
    <text evidence="23">The sequence shown here is derived from an EMBL/GenBank/DDBJ whole genome shotgun (WGS) entry which is preliminary data.</text>
</comment>